<feature type="domain" description="Peptidase S8/S53" evidence="7">
    <location>
        <begin position="99"/>
        <end position="344"/>
    </location>
</feature>
<accession>A0A836BMY0</accession>
<dbReference type="Gene3D" id="3.40.50.200">
    <property type="entry name" value="Peptidase S8/S53 domain"/>
    <property type="match status" value="1"/>
</dbReference>
<evidence type="ECO:0000256" key="6">
    <source>
        <dbReference type="SAM" id="MobiDB-lite"/>
    </source>
</evidence>
<feature type="active site" description="Charge relay system" evidence="5">
    <location>
        <position position="102"/>
    </location>
</feature>
<name>A0A836BMY0_9CHLO</name>
<dbReference type="PANTHER" id="PTHR43399">
    <property type="entry name" value="SUBTILISIN-RELATED"/>
    <property type="match status" value="1"/>
</dbReference>
<evidence type="ECO:0000256" key="1">
    <source>
        <dbReference type="ARBA" id="ARBA00011073"/>
    </source>
</evidence>
<dbReference type="PROSITE" id="PS00138">
    <property type="entry name" value="SUBTILASE_SER"/>
    <property type="match status" value="1"/>
</dbReference>
<protein>
    <recommendedName>
        <fullName evidence="7">Peptidase S8/S53 domain-containing protein</fullName>
    </recommendedName>
</protein>
<dbReference type="SUPFAM" id="SSF52743">
    <property type="entry name" value="Subtilisin-like"/>
    <property type="match status" value="1"/>
</dbReference>
<evidence type="ECO:0000259" key="7">
    <source>
        <dbReference type="Pfam" id="PF00082"/>
    </source>
</evidence>
<dbReference type="PROSITE" id="PS51892">
    <property type="entry name" value="SUBTILASE"/>
    <property type="match status" value="1"/>
</dbReference>
<evidence type="ECO:0000313" key="8">
    <source>
        <dbReference type="EMBL" id="KAG2482440.1"/>
    </source>
</evidence>
<evidence type="ECO:0000313" key="9">
    <source>
        <dbReference type="Proteomes" id="UP000612055"/>
    </source>
</evidence>
<evidence type="ECO:0000256" key="5">
    <source>
        <dbReference type="PROSITE-ProRule" id="PRU01240"/>
    </source>
</evidence>
<reference evidence="8" key="1">
    <citation type="journal article" date="2020" name="bioRxiv">
        <title>Comparative genomics of Chlamydomonas.</title>
        <authorList>
            <person name="Craig R.J."/>
            <person name="Hasan A.R."/>
            <person name="Ness R.W."/>
            <person name="Keightley P.D."/>
        </authorList>
    </citation>
    <scope>NUCLEOTIDE SEQUENCE</scope>
    <source>
        <strain evidence="8">CCAP 11/70</strain>
    </source>
</reference>
<dbReference type="InterPro" id="IPR036852">
    <property type="entry name" value="Peptidase_S8/S53_dom_sf"/>
</dbReference>
<feature type="active site" description="Charge relay system" evidence="5">
    <location>
        <position position="68"/>
    </location>
</feature>
<sequence>MINGWKKGWKDPSENGPSTPTTEFYSGAITGDPTDKWWPSMWAPRAIGAPAAWAQGINGKCVRVAVVDGYFGPLGPDTERKFDMTVSRFETEPFVDGWDIPHGQWVSGVIGAEANNGKGTIGVAYGATLIAVQTLDGGGSGTISDIVKGILYAAERKDKGGAGADIINLSLGGIISKPPKTKPGSRTRQEQAQDVSTILTKSLLFADKKGVFVVAAAGNTNTDLDVQRASGQLQVPCEGVNVVCVSAFAPISMCKGDCIEGITCAVPLDFGGANYSRKASYSNYGTAIDISAPGGDLLDPGTCWINDMVATTDTDGYTTWQAGTSFASPHVAAAAALYIHKAVADSRRMSSLCSPTRTKTLINPDRIKNAIRRGAVVPPGDPTLIKRYFGAGLLNIPSTLRKIDQPLIDYIAANALLE</sequence>
<dbReference type="OrthoDB" id="371436at2759"/>
<comment type="similarity">
    <text evidence="1 5">Belongs to the peptidase S8 family.</text>
</comment>
<feature type="compositionally biased region" description="Polar residues" evidence="6">
    <location>
        <begin position="15"/>
        <end position="24"/>
    </location>
</feature>
<dbReference type="PANTHER" id="PTHR43399:SF4">
    <property type="entry name" value="CELL WALL-ASSOCIATED PROTEASE"/>
    <property type="match status" value="1"/>
</dbReference>
<dbReference type="EMBL" id="JAEHOE010000222">
    <property type="protein sequence ID" value="KAG2482440.1"/>
    <property type="molecule type" value="Genomic_DNA"/>
</dbReference>
<keyword evidence="3 5" id="KW-0378">Hydrolase</keyword>
<dbReference type="GO" id="GO:0006508">
    <property type="term" value="P:proteolysis"/>
    <property type="evidence" value="ECO:0007669"/>
    <property type="project" value="UniProtKB-KW"/>
</dbReference>
<proteinExistence type="inferred from homology"/>
<keyword evidence="4 5" id="KW-0720">Serine protease</keyword>
<dbReference type="InterPro" id="IPR051048">
    <property type="entry name" value="Peptidase_S8/S53_subtilisin"/>
</dbReference>
<dbReference type="GO" id="GO:0004252">
    <property type="term" value="F:serine-type endopeptidase activity"/>
    <property type="evidence" value="ECO:0007669"/>
    <property type="project" value="UniProtKB-UniRule"/>
</dbReference>
<gene>
    <name evidence="8" type="ORF">HYH03_018611</name>
</gene>
<dbReference type="InterPro" id="IPR023828">
    <property type="entry name" value="Peptidase_S8_Ser-AS"/>
</dbReference>
<evidence type="ECO:0000256" key="2">
    <source>
        <dbReference type="ARBA" id="ARBA00022670"/>
    </source>
</evidence>
<dbReference type="InterPro" id="IPR015500">
    <property type="entry name" value="Peptidase_S8_subtilisin-rel"/>
</dbReference>
<dbReference type="InterPro" id="IPR000209">
    <property type="entry name" value="Peptidase_S8/S53_dom"/>
</dbReference>
<dbReference type="PRINTS" id="PR00723">
    <property type="entry name" value="SUBTILISIN"/>
</dbReference>
<dbReference type="Proteomes" id="UP000612055">
    <property type="component" value="Unassembled WGS sequence"/>
</dbReference>
<keyword evidence="2 5" id="KW-0645">Protease</keyword>
<evidence type="ECO:0000256" key="4">
    <source>
        <dbReference type="ARBA" id="ARBA00022825"/>
    </source>
</evidence>
<feature type="region of interest" description="Disordered" evidence="6">
    <location>
        <begin position="1"/>
        <end position="29"/>
    </location>
</feature>
<dbReference type="Pfam" id="PF00082">
    <property type="entry name" value="Peptidase_S8"/>
    <property type="match status" value="1"/>
</dbReference>
<evidence type="ECO:0000256" key="3">
    <source>
        <dbReference type="ARBA" id="ARBA00022801"/>
    </source>
</evidence>
<organism evidence="8 9">
    <name type="scientific">Edaphochlamys debaryana</name>
    <dbReference type="NCBI Taxonomy" id="47281"/>
    <lineage>
        <taxon>Eukaryota</taxon>
        <taxon>Viridiplantae</taxon>
        <taxon>Chlorophyta</taxon>
        <taxon>core chlorophytes</taxon>
        <taxon>Chlorophyceae</taxon>
        <taxon>CS clade</taxon>
        <taxon>Chlamydomonadales</taxon>
        <taxon>Chlamydomonadales incertae sedis</taxon>
        <taxon>Edaphochlamys</taxon>
    </lineage>
</organism>
<dbReference type="AlphaFoldDB" id="A0A836BMY0"/>
<comment type="caution">
    <text evidence="8">The sequence shown here is derived from an EMBL/GenBank/DDBJ whole genome shotgun (WGS) entry which is preliminary data.</text>
</comment>
<feature type="active site" description="Charge relay system" evidence="5">
    <location>
        <position position="325"/>
    </location>
</feature>
<keyword evidence="9" id="KW-1185">Reference proteome</keyword>